<feature type="compositionally biased region" description="Polar residues" evidence="1">
    <location>
        <begin position="268"/>
        <end position="280"/>
    </location>
</feature>
<name>A0A0L0FHG1_9EUKA</name>
<sequence length="352" mass="39616">MHPEGKMEISAMNTNNLSTAQDRQMIPPQQSNAIDILEQFMKYQLHMQNSIDSRTASTLESLDNINGRIMYNNHLFQGHHMQSNQFPSLNHQLNLNPSSVWNGNIDRAASAPMLSLTEIDNLRFRSNSTNPSPPKTQRCIGKTPSVGNLSVNDLRSNSITDRTRKAGKSTRHRRKSSELLRRFQCPHKDCKHRYEARRSVVQHIKAKHNSIGIEWSPIVLEVGEALGQNNGYMRSSSDVGGIFVWENHSADDFRSAGSSPAIRPHPASQHSSTLRNSNHSSRAKSHSMGSHDAPRRYMRNDPIGNFDNTNLPASFLAPSRVQKIEQNTISSPDPIFEMSMDAHDSFLSILMK</sequence>
<dbReference type="PROSITE" id="PS00028">
    <property type="entry name" value="ZINC_FINGER_C2H2_1"/>
    <property type="match status" value="1"/>
</dbReference>
<feature type="region of interest" description="Disordered" evidence="1">
    <location>
        <begin position="124"/>
        <end position="176"/>
    </location>
</feature>
<dbReference type="GeneID" id="25912076"/>
<proteinExistence type="predicted"/>
<dbReference type="Proteomes" id="UP000054560">
    <property type="component" value="Unassembled WGS sequence"/>
</dbReference>
<evidence type="ECO:0000259" key="2">
    <source>
        <dbReference type="PROSITE" id="PS00028"/>
    </source>
</evidence>
<feature type="domain" description="C2H2-type" evidence="2">
    <location>
        <begin position="185"/>
        <end position="208"/>
    </location>
</feature>
<organism evidence="3 4">
    <name type="scientific">Sphaeroforma arctica JP610</name>
    <dbReference type="NCBI Taxonomy" id="667725"/>
    <lineage>
        <taxon>Eukaryota</taxon>
        <taxon>Ichthyosporea</taxon>
        <taxon>Ichthyophonida</taxon>
        <taxon>Sphaeroforma</taxon>
    </lineage>
</organism>
<dbReference type="EMBL" id="KQ243360">
    <property type="protein sequence ID" value="KNC75911.1"/>
    <property type="molecule type" value="Genomic_DNA"/>
</dbReference>
<keyword evidence="4" id="KW-1185">Reference proteome</keyword>
<gene>
    <name evidence="3" type="ORF">SARC_11572</name>
</gene>
<feature type="compositionally biased region" description="Basic residues" evidence="1">
    <location>
        <begin position="165"/>
        <end position="175"/>
    </location>
</feature>
<feature type="compositionally biased region" description="Polar residues" evidence="1">
    <location>
        <begin position="145"/>
        <end position="160"/>
    </location>
</feature>
<feature type="region of interest" description="Disordered" evidence="1">
    <location>
        <begin position="254"/>
        <end position="304"/>
    </location>
</feature>
<evidence type="ECO:0000313" key="3">
    <source>
        <dbReference type="EMBL" id="KNC75911.1"/>
    </source>
</evidence>
<evidence type="ECO:0000313" key="4">
    <source>
        <dbReference type="Proteomes" id="UP000054560"/>
    </source>
</evidence>
<dbReference type="InterPro" id="IPR013087">
    <property type="entry name" value="Znf_C2H2_type"/>
</dbReference>
<dbReference type="AlphaFoldDB" id="A0A0L0FHG1"/>
<accession>A0A0L0FHG1</accession>
<dbReference type="RefSeq" id="XP_014149813.1">
    <property type="nucleotide sequence ID" value="XM_014294338.1"/>
</dbReference>
<reference evidence="3 4" key="1">
    <citation type="submission" date="2011-02" db="EMBL/GenBank/DDBJ databases">
        <title>The Genome Sequence of Sphaeroforma arctica JP610.</title>
        <authorList>
            <consortium name="The Broad Institute Genome Sequencing Platform"/>
            <person name="Russ C."/>
            <person name="Cuomo C."/>
            <person name="Young S.K."/>
            <person name="Zeng Q."/>
            <person name="Gargeya S."/>
            <person name="Alvarado L."/>
            <person name="Berlin A."/>
            <person name="Chapman S.B."/>
            <person name="Chen Z."/>
            <person name="Freedman E."/>
            <person name="Gellesch M."/>
            <person name="Goldberg J."/>
            <person name="Griggs A."/>
            <person name="Gujja S."/>
            <person name="Heilman E."/>
            <person name="Heiman D."/>
            <person name="Howarth C."/>
            <person name="Mehta T."/>
            <person name="Neiman D."/>
            <person name="Pearson M."/>
            <person name="Roberts A."/>
            <person name="Saif S."/>
            <person name="Shea T."/>
            <person name="Shenoy N."/>
            <person name="Sisk P."/>
            <person name="Stolte C."/>
            <person name="Sykes S."/>
            <person name="White J."/>
            <person name="Yandava C."/>
            <person name="Burger G."/>
            <person name="Gray M.W."/>
            <person name="Holland P.W.H."/>
            <person name="King N."/>
            <person name="Lang F.B.F."/>
            <person name="Roger A.J."/>
            <person name="Ruiz-Trillo I."/>
            <person name="Haas B."/>
            <person name="Nusbaum C."/>
            <person name="Birren B."/>
        </authorList>
    </citation>
    <scope>NUCLEOTIDE SEQUENCE [LARGE SCALE GENOMIC DNA]</scope>
    <source>
        <strain evidence="3 4">JP610</strain>
    </source>
</reference>
<evidence type="ECO:0000256" key="1">
    <source>
        <dbReference type="SAM" id="MobiDB-lite"/>
    </source>
</evidence>
<protein>
    <recommendedName>
        <fullName evidence="2">C2H2-type domain-containing protein</fullName>
    </recommendedName>
</protein>